<accession>A0A179G2I7</accession>
<dbReference type="RefSeq" id="XP_018148158.1">
    <property type="nucleotide sequence ID" value="XM_018290476.1"/>
</dbReference>
<protein>
    <recommendedName>
        <fullName evidence="5">Mid2 domain-containing protein</fullName>
    </recommendedName>
</protein>
<evidence type="ECO:0000256" key="1">
    <source>
        <dbReference type="SAM" id="Phobius"/>
    </source>
</evidence>
<dbReference type="AlphaFoldDB" id="A0A179G2I7"/>
<keyword evidence="1" id="KW-0472">Membrane</keyword>
<evidence type="ECO:0000313" key="4">
    <source>
        <dbReference type="Proteomes" id="UP000078397"/>
    </source>
</evidence>
<evidence type="ECO:0000256" key="2">
    <source>
        <dbReference type="SAM" id="SignalP"/>
    </source>
</evidence>
<dbReference type="STRING" id="1380566.A0A179G2I7"/>
<reference evidence="3 4" key="1">
    <citation type="journal article" date="2016" name="PLoS Pathog.">
        <title>Biosynthesis of antibiotic leucinostatins in bio-control fungus Purpureocillium lilacinum and their inhibition on phytophthora revealed by genome mining.</title>
        <authorList>
            <person name="Wang G."/>
            <person name="Liu Z."/>
            <person name="Lin R."/>
            <person name="Li E."/>
            <person name="Mao Z."/>
            <person name="Ling J."/>
            <person name="Yang Y."/>
            <person name="Yin W.B."/>
            <person name="Xie B."/>
        </authorList>
    </citation>
    <scope>NUCLEOTIDE SEQUENCE [LARGE SCALE GENOMIC DNA]</scope>
    <source>
        <strain evidence="3">170</strain>
    </source>
</reference>
<gene>
    <name evidence="3" type="ORF">VFPPC_12699</name>
</gene>
<organism evidence="3 4">
    <name type="scientific">Pochonia chlamydosporia 170</name>
    <dbReference type="NCBI Taxonomy" id="1380566"/>
    <lineage>
        <taxon>Eukaryota</taxon>
        <taxon>Fungi</taxon>
        <taxon>Dikarya</taxon>
        <taxon>Ascomycota</taxon>
        <taxon>Pezizomycotina</taxon>
        <taxon>Sordariomycetes</taxon>
        <taxon>Hypocreomycetidae</taxon>
        <taxon>Hypocreales</taxon>
        <taxon>Clavicipitaceae</taxon>
        <taxon>Pochonia</taxon>
    </lineage>
</organism>
<feature type="signal peptide" evidence="2">
    <location>
        <begin position="1"/>
        <end position="20"/>
    </location>
</feature>
<name>A0A179G2I7_METCM</name>
<keyword evidence="2" id="KW-0732">Signal</keyword>
<keyword evidence="1" id="KW-0812">Transmembrane</keyword>
<evidence type="ECO:0000313" key="3">
    <source>
        <dbReference type="EMBL" id="OAQ72075.1"/>
    </source>
</evidence>
<feature type="transmembrane region" description="Helical" evidence="1">
    <location>
        <begin position="504"/>
        <end position="527"/>
    </location>
</feature>
<dbReference type="EMBL" id="LSBJ02000001">
    <property type="protein sequence ID" value="OAQ72075.1"/>
    <property type="molecule type" value="Genomic_DNA"/>
</dbReference>
<comment type="caution">
    <text evidence="3">The sequence shown here is derived from an EMBL/GenBank/DDBJ whole genome shotgun (WGS) entry which is preliminary data.</text>
</comment>
<dbReference type="GeneID" id="28854470"/>
<feature type="chain" id="PRO_5008102312" description="Mid2 domain-containing protein" evidence="2">
    <location>
        <begin position="21"/>
        <end position="558"/>
    </location>
</feature>
<keyword evidence="1" id="KW-1133">Transmembrane helix</keyword>
<keyword evidence="4" id="KW-1185">Reference proteome</keyword>
<dbReference type="OrthoDB" id="4733706at2759"/>
<sequence>MLFLPLLLFFLPVTPYEIHTLPNHSPADTLREIRRNILAKRLPHHTQPRSQIRQNGTRAITTTVNIVCKKCYIKGSARAQLSATSFNTTTISNTLQSSFDNTFNDIKSYIGDVATQVKDEIKDTLDFDFKNDHDFRLPPPQIAFDLDIPALPETLLEIELRDVDMYIELGVTLSEGLTYTIPLFRSTQLGAQVGNMFAGAVLSIDLVLSVLAGVEMDTGFHVKMDEGVVMKLGLFAKEASDLSFNGAKFEFLPVTILTATTSLKAILRVSVRTGFSLGIDFSKPITVLNESLSNLRLSAGIEATAFANLAEFTTNITALNVSRAIGDRQCDLLLQQGYRLAIGAAAGASVAFLGNTYGPVPRTEIPIFSTGLSEGCAAKATPTSTSTPSSLIKRDDGMVTISTVIQTTYTATVCAANLVNCPASLQSQSSTSEKTTLTTTIPSGQTPIWQTAPATTAKPIPFGKHAHTLSGSSGKPVSFVPRETHKPSVAEVLERKTGGVSNKVIVGVSVGAGVPVLSGVALGVVIWRRRRARRVPTSLSFGDVGVPKGMRVTERYAS</sequence>
<dbReference type="Proteomes" id="UP000078397">
    <property type="component" value="Unassembled WGS sequence"/>
</dbReference>
<evidence type="ECO:0008006" key="5">
    <source>
        <dbReference type="Google" id="ProtNLM"/>
    </source>
</evidence>
<dbReference type="KEGG" id="pchm:VFPPC_12699"/>
<proteinExistence type="predicted"/>